<organism evidence="1">
    <name type="scientific">Siphoviridae sp. ctWsj12</name>
    <dbReference type="NCBI Taxonomy" id="2826363"/>
    <lineage>
        <taxon>Viruses</taxon>
        <taxon>Duplodnaviria</taxon>
        <taxon>Heunggongvirae</taxon>
        <taxon>Uroviricota</taxon>
        <taxon>Caudoviricetes</taxon>
    </lineage>
</organism>
<dbReference type="EMBL" id="BK015233">
    <property type="protein sequence ID" value="DAD97246.1"/>
    <property type="molecule type" value="Genomic_DNA"/>
</dbReference>
<sequence length="33" mass="3963">MTILRFSLFLYPIEIREGDTEGFRKHASGRHHF</sequence>
<name>A0A8S5NR82_9CAUD</name>
<protein>
    <submittedName>
        <fullName evidence="1">Uncharacterized protein</fullName>
    </submittedName>
</protein>
<proteinExistence type="predicted"/>
<reference evidence="1" key="1">
    <citation type="journal article" date="2021" name="Proc. Natl. Acad. Sci. U.S.A.">
        <title>A Catalog of Tens of Thousands of Viruses from Human Metagenomes Reveals Hidden Associations with Chronic Diseases.</title>
        <authorList>
            <person name="Tisza M.J."/>
            <person name="Buck C.B."/>
        </authorList>
    </citation>
    <scope>NUCLEOTIDE SEQUENCE</scope>
    <source>
        <strain evidence="1">CtWsj12</strain>
    </source>
</reference>
<evidence type="ECO:0000313" key="1">
    <source>
        <dbReference type="EMBL" id="DAD97246.1"/>
    </source>
</evidence>
<accession>A0A8S5NR82</accession>